<sequence>MSRKLINPGKGPLSRAEIQKRYRERQKLAECTGENLDSMLRSIRRTLARVEDIQRRIQEANP</sequence>
<dbReference type="Proteomes" id="UP000525623">
    <property type="component" value="Unassembled WGS sequence"/>
</dbReference>
<reference evidence="1 2" key="1">
    <citation type="submission" date="2020-04" db="EMBL/GenBank/DDBJ databases">
        <title>Description of novel Gluconacetobacter.</title>
        <authorList>
            <person name="Sombolestani A."/>
        </authorList>
    </citation>
    <scope>NUCLEOTIDE SEQUENCE [LARGE SCALE GENOMIC DNA]</scope>
    <source>
        <strain evidence="1 2">LMG 27725</strain>
    </source>
</reference>
<dbReference type="RefSeq" id="WP_182967578.1">
    <property type="nucleotide sequence ID" value="NZ_BAABGC010000006.1"/>
</dbReference>
<comment type="caution">
    <text evidence="1">The sequence shown here is derived from an EMBL/GenBank/DDBJ whole genome shotgun (WGS) entry which is preliminary data.</text>
</comment>
<organism evidence="1 2">
    <name type="scientific">Gluconacetobacter tumulicola</name>
    <dbReference type="NCBI Taxonomy" id="1017177"/>
    <lineage>
        <taxon>Bacteria</taxon>
        <taxon>Pseudomonadati</taxon>
        <taxon>Pseudomonadota</taxon>
        <taxon>Alphaproteobacteria</taxon>
        <taxon>Acetobacterales</taxon>
        <taxon>Acetobacteraceae</taxon>
        <taxon>Gluconacetobacter</taxon>
    </lineage>
</organism>
<dbReference type="EMBL" id="JABEQL010000018">
    <property type="protein sequence ID" value="MBB2180130.1"/>
    <property type="molecule type" value="Genomic_DNA"/>
</dbReference>
<dbReference type="AlphaFoldDB" id="A0A7W4JF53"/>
<evidence type="ECO:0000313" key="2">
    <source>
        <dbReference type="Proteomes" id="UP000525623"/>
    </source>
</evidence>
<evidence type="ECO:0000313" key="1">
    <source>
        <dbReference type="EMBL" id="MBB2180130.1"/>
    </source>
</evidence>
<gene>
    <name evidence="1" type="ORF">HLH29_13305</name>
</gene>
<proteinExistence type="predicted"/>
<accession>A0A7W4JF53</accession>
<name>A0A7W4JF53_9PROT</name>
<keyword evidence="2" id="KW-1185">Reference proteome</keyword>
<protein>
    <submittedName>
        <fullName evidence="1">Uncharacterized protein</fullName>
    </submittedName>
</protein>